<dbReference type="Gene3D" id="1.10.287.1080">
    <property type="entry name" value="MazG-like"/>
    <property type="match status" value="1"/>
</dbReference>
<reference evidence="2" key="1">
    <citation type="submission" date="2016-10" db="EMBL/GenBank/DDBJ databases">
        <authorList>
            <person name="Varghese N."/>
            <person name="Submissions S."/>
        </authorList>
    </citation>
    <scope>NUCLEOTIDE SEQUENCE [LARGE SCALE GENOMIC DNA]</scope>
    <source>
        <strain evidence="2">CGMCC 1.10658</strain>
    </source>
</reference>
<dbReference type="GO" id="GO:0009143">
    <property type="term" value="P:nucleoside triphosphate catabolic process"/>
    <property type="evidence" value="ECO:0007669"/>
    <property type="project" value="InterPro"/>
</dbReference>
<dbReference type="Proteomes" id="UP000199305">
    <property type="component" value="Unassembled WGS sequence"/>
</dbReference>
<dbReference type="InterPro" id="IPR052555">
    <property type="entry name" value="dCTP_Pyrophosphatase"/>
</dbReference>
<sequence length="109" mass="11848">MDTGKILREFDAIACARGWQTLHSPKNLAMALAVEVAELGRHLQWSSDEEIRQLLVGPARAELAGELADIQMYLLKLASTMGIDLEDALEAKMAENRRRLSAGAGGKGD</sequence>
<dbReference type="GO" id="GO:0047429">
    <property type="term" value="F:nucleoside triphosphate diphosphatase activity"/>
    <property type="evidence" value="ECO:0007669"/>
    <property type="project" value="InterPro"/>
</dbReference>
<dbReference type="SUPFAM" id="SSF101386">
    <property type="entry name" value="all-alpha NTP pyrophosphatases"/>
    <property type="match status" value="1"/>
</dbReference>
<dbReference type="EMBL" id="FNFH01000003">
    <property type="protein sequence ID" value="SDK13808.1"/>
    <property type="molecule type" value="Genomic_DNA"/>
</dbReference>
<name>A0A1G8ZFL4_9GAMM</name>
<dbReference type="AlphaFoldDB" id="A0A1G8ZFL4"/>
<dbReference type="PIRSF" id="PIRSF029826">
    <property type="entry name" value="UCP029826_pph"/>
    <property type="match status" value="1"/>
</dbReference>
<dbReference type="PANTHER" id="PTHR46523">
    <property type="entry name" value="DCTP PYROPHOSPHATASE 1"/>
    <property type="match status" value="1"/>
</dbReference>
<accession>A0A1G8ZFL4</accession>
<dbReference type="Pfam" id="PF12643">
    <property type="entry name" value="MazG-like"/>
    <property type="match status" value="1"/>
</dbReference>
<protein>
    <submittedName>
        <fullName evidence="1">NTP pyrophosphatase, house-cleaning of non-canonical NTPs</fullName>
    </submittedName>
</protein>
<evidence type="ECO:0000313" key="1">
    <source>
        <dbReference type="EMBL" id="SDK13808.1"/>
    </source>
</evidence>
<organism evidence="1 2">
    <name type="scientific">Microbulbifer yueqingensis</name>
    <dbReference type="NCBI Taxonomy" id="658219"/>
    <lineage>
        <taxon>Bacteria</taxon>
        <taxon>Pseudomonadati</taxon>
        <taxon>Pseudomonadota</taxon>
        <taxon>Gammaproteobacteria</taxon>
        <taxon>Cellvibrionales</taxon>
        <taxon>Microbulbiferaceae</taxon>
        <taxon>Microbulbifer</taxon>
    </lineage>
</organism>
<proteinExistence type="predicted"/>
<dbReference type="OrthoDB" id="9791898at2"/>
<dbReference type="PANTHER" id="PTHR46523:SF1">
    <property type="entry name" value="DCTP PYROPHOSPHATASE 1"/>
    <property type="match status" value="1"/>
</dbReference>
<dbReference type="STRING" id="658219.SAMN05216212_1603"/>
<evidence type="ECO:0000313" key="2">
    <source>
        <dbReference type="Proteomes" id="UP000199305"/>
    </source>
</evidence>
<dbReference type="InterPro" id="IPR025984">
    <property type="entry name" value="DCTPP"/>
</dbReference>
<dbReference type="CDD" id="cd11537">
    <property type="entry name" value="NTP-PPase_RS21-C6_like"/>
    <property type="match status" value="1"/>
</dbReference>
<keyword evidence="2" id="KW-1185">Reference proteome</keyword>
<dbReference type="RefSeq" id="WP_091511581.1">
    <property type="nucleotide sequence ID" value="NZ_FNFH01000003.1"/>
</dbReference>
<gene>
    <name evidence="1" type="ORF">SAMN05216212_1603</name>
</gene>